<evidence type="ECO:0000256" key="6">
    <source>
        <dbReference type="SAM" id="Phobius"/>
    </source>
</evidence>
<proteinExistence type="predicted"/>
<keyword evidence="5 6" id="KW-0472">Membrane</keyword>
<name>A0ABW0BH82_9ACTN</name>
<evidence type="ECO:0000259" key="7">
    <source>
        <dbReference type="Pfam" id="PF00482"/>
    </source>
</evidence>
<evidence type="ECO:0000313" key="8">
    <source>
        <dbReference type="EMBL" id="MFC5176600.1"/>
    </source>
</evidence>
<keyword evidence="3 6" id="KW-0812">Transmembrane</keyword>
<protein>
    <submittedName>
        <fullName evidence="8">Type II secretion system F family protein</fullName>
    </submittedName>
</protein>
<keyword evidence="4 6" id="KW-1133">Transmembrane helix</keyword>
<dbReference type="RefSeq" id="WP_378589050.1">
    <property type="nucleotide sequence ID" value="NZ_JBHSKD010000008.1"/>
</dbReference>
<keyword evidence="9" id="KW-1185">Reference proteome</keyword>
<gene>
    <name evidence="8" type="ORF">ACFPGP_07940</name>
</gene>
<reference evidence="9" key="1">
    <citation type="journal article" date="2019" name="Int. J. Syst. Evol. Microbiol.">
        <title>The Global Catalogue of Microorganisms (GCM) 10K type strain sequencing project: providing services to taxonomists for standard genome sequencing and annotation.</title>
        <authorList>
            <consortium name="The Broad Institute Genomics Platform"/>
            <consortium name="The Broad Institute Genome Sequencing Center for Infectious Disease"/>
            <person name="Wu L."/>
            <person name="Ma J."/>
        </authorList>
    </citation>
    <scope>NUCLEOTIDE SEQUENCE [LARGE SCALE GENOMIC DNA]</scope>
    <source>
        <strain evidence="9">DFY41</strain>
    </source>
</reference>
<organism evidence="8 9">
    <name type="scientific">Nocardioides taihuensis</name>
    <dbReference type="NCBI Taxonomy" id="1835606"/>
    <lineage>
        <taxon>Bacteria</taxon>
        <taxon>Bacillati</taxon>
        <taxon>Actinomycetota</taxon>
        <taxon>Actinomycetes</taxon>
        <taxon>Propionibacteriales</taxon>
        <taxon>Nocardioidaceae</taxon>
        <taxon>Nocardioides</taxon>
    </lineage>
</organism>
<evidence type="ECO:0000256" key="1">
    <source>
        <dbReference type="ARBA" id="ARBA00004651"/>
    </source>
</evidence>
<accession>A0ABW0BH82</accession>
<evidence type="ECO:0000313" key="9">
    <source>
        <dbReference type="Proteomes" id="UP001596087"/>
    </source>
</evidence>
<dbReference type="Proteomes" id="UP001596087">
    <property type="component" value="Unassembled WGS sequence"/>
</dbReference>
<dbReference type="PANTHER" id="PTHR35007">
    <property type="entry name" value="INTEGRAL MEMBRANE PROTEIN-RELATED"/>
    <property type="match status" value="1"/>
</dbReference>
<evidence type="ECO:0000256" key="3">
    <source>
        <dbReference type="ARBA" id="ARBA00022692"/>
    </source>
</evidence>
<feature type="transmembrane region" description="Helical" evidence="6">
    <location>
        <begin position="233"/>
        <end position="252"/>
    </location>
</feature>
<feature type="transmembrane region" description="Helical" evidence="6">
    <location>
        <begin position="205"/>
        <end position="227"/>
    </location>
</feature>
<feature type="domain" description="Type II secretion system protein GspF" evidence="7">
    <location>
        <begin position="98"/>
        <end position="216"/>
    </location>
</feature>
<feature type="transmembrane region" description="Helical" evidence="6">
    <location>
        <begin position="49"/>
        <end position="78"/>
    </location>
</feature>
<evidence type="ECO:0000256" key="5">
    <source>
        <dbReference type="ARBA" id="ARBA00023136"/>
    </source>
</evidence>
<keyword evidence="2" id="KW-1003">Cell membrane</keyword>
<dbReference type="Pfam" id="PF00482">
    <property type="entry name" value="T2SSF"/>
    <property type="match status" value="1"/>
</dbReference>
<evidence type="ECO:0000256" key="4">
    <source>
        <dbReference type="ARBA" id="ARBA00022989"/>
    </source>
</evidence>
<dbReference type="PANTHER" id="PTHR35007:SF4">
    <property type="entry name" value="CONSERVED TRANSMEMBRANE PROTEIN-RELATED"/>
    <property type="match status" value="1"/>
</dbReference>
<dbReference type="InterPro" id="IPR018076">
    <property type="entry name" value="T2SS_GspF_dom"/>
</dbReference>
<evidence type="ECO:0000256" key="2">
    <source>
        <dbReference type="ARBA" id="ARBA00022475"/>
    </source>
</evidence>
<dbReference type="EMBL" id="JBHSKD010000008">
    <property type="protein sequence ID" value="MFC5176600.1"/>
    <property type="molecule type" value="Genomic_DNA"/>
</dbReference>
<comment type="caution">
    <text evidence="8">The sequence shown here is derived from an EMBL/GenBank/DDBJ whole genome shotgun (WGS) entry which is preliminary data.</text>
</comment>
<comment type="subcellular location">
    <subcellularLocation>
        <location evidence="1">Cell membrane</location>
        <topology evidence="1">Multi-pass membrane protein</topology>
    </subcellularLocation>
</comment>
<sequence>MTGVRAAALVAGAAAALAVLLLARPAPSWVRRRARPAAGVPTVTGVVAVVVGAGLVAPGSAALVAVVATAGVAGLGLLRRRARRRQAVAASARVLESCELLAAELAAGRPPGAALADAARQWPVLEPAAETLGLGGDVAGALRRLAAEPGAGDLRLVAAAWAVAHRTGAGLADALGACATGLRQARATRRVVEGELASARATARLIAGLPLLAMAMGAGSGGDPLAFLLGTPPGLVCLAGGLALGLAGLTWIERIAADVEAT</sequence>